<reference evidence="1" key="1">
    <citation type="submission" date="2022-11" db="EMBL/GenBank/DDBJ databases">
        <title>Centuries of genome instability and evolution in soft-shell clam transmissible cancer (bioRxiv).</title>
        <authorList>
            <person name="Hart S.F.M."/>
            <person name="Yonemitsu M.A."/>
            <person name="Giersch R.M."/>
            <person name="Beal B.F."/>
            <person name="Arriagada G."/>
            <person name="Davis B.W."/>
            <person name="Ostrander E.A."/>
            <person name="Goff S.P."/>
            <person name="Metzger M.J."/>
        </authorList>
    </citation>
    <scope>NUCLEOTIDE SEQUENCE</scope>
    <source>
        <strain evidence="1">MELC-2E11</strain>
        <tissue evidence="1">Siphon/mantle</tissue>
    </source>
</reference>
<dbReference type="SUPFAM" id="SSF101898">
    <property type="entry name" value="NHL repeat"/>
    <property type="match status" value="1"/>
</dbReference>
<evidence type="ECO:0000313" key="1">
    <source>
        <dbReference type="EMBL" id="WAR30799.1"/>
    </source>
</evidence>
<organism evidence="1 2">
    <name type="scientific">Mya arenaria</name>
    <name type="common">Soft-shell clam</name>
    <dbReference type="NCBI Taxonomy" id="6604"/>
    <lineage>
        <taxon>Eukaryota</taxon>
        <taxon>Metazoa</taxon>
        <taxon>Spiralia</taxon>
        <taxon>Lophotrochozoa</taxon>
        <taxon>Mollusca</taxon>
        <taxon>Bivalvia</taxon>
        <taxon>Autobranchia</taxon>
        <taxon>Heteroconchia</taxon>
        <taxon>Euheterodonta</taxon>
        <taxon>Imparidentia</taxon>
        <taxon>Neoheterodontei</taxon>
        <taxon>Myida</taxon>
        <taxon>Myoidea</taxon>
        <taxon>Myidae</taxon>
        <taxon>Mya</taxon>
    </lineage>
</organism>
<protein>
    <submittedName>
        <fullName evidence="1">Uncharacterized protein</fullName>
    </submittedName>
</protein>
<sequence length="702" mass="79966">MVNSAVVNEMCVDILTPYTILRYFFISNPLSRQKMATGGEHNYHQNIQNLYKECVTPVLKTLLLQRVCKLSENLQQDLINLDELAKKIQLNPNNKLSEGIYYAYQDRIRCRITQICQSLDDGGNSHNILSRFEEVRPLISRSKYPNGFAQKFEKDVQVVSDSDAITYLEWIEDRLKRIEVNPLVPDEKGFNPDQVDEAVFESADVMDEIQFYVKRLFEETVAFGGYIQGRLHEKLTINHKRIEDGQKIVIKSRPTTVTSVQDLRRIISSNERVQTCRKLSELLTRQLPLGEGTINVSLKVIPDIEVKSKYNPDFSDWKEDETLDTMADTKKNYFKSLHHKLPRQKDEMKQELERLAILPDTLDLELDRLLIREQTAWPYAADQDLGVKILTNPEFSSRNKHKELVKEIRAFKSKYEPDSIKLKEDKTEPTVALTLKKLGEMELLGTDGHGEFCSISGMTVVGDRFLVAADYAGNCVRCFDMDSGKQQVRWYDSKLLPCGITTIPGNRVAVTSRNEVWFLRVTEKGDLLFENKINAKERCYAIASSGDNLIVCYVFPDPGVQILDMKGNVIKKFEKDDDGEKLFKWPASLAVSPDQSIIYIADCIINTVTSLTQDGRIVGVVNVKLNQHDGSRMTVDSAGRVYVCGYDTVCLVSPETRTVIPLLGYEGGFCVALCDKTQRLYLSPLWNCNAIQVFEMPKHTTA</sequence>
<dbReference type="InterPro" id="IPR011042">
    <property type="entry name" value="6-blade_b-propeller_TolB-like"/>
</dbReference>
<keyword evidence="2" id="KW-1185">Reference proteome</keyword>
<proteinExistence type="predicted"/>
<dbReference type="EMBL" id="CP111028">
    <property type="protein sequence ID" value="WAR30799.1"/>
    <property type="molecule type" value="Genomic_DNA"/>
</dbReference>
<accession>A0ABY7GBE5</accession>
<name>A0ABY7GBE5_MYAAR</name>
<dbReference type="Gene3D" id="2.120.10.30">
    <property type="entry name" value="TolB, C-terminal domain"/>
    <property type="match status" value="1"/>
</dbReference>
<dbReference type="Proteomes" id="UP001164746">
    <property type="component" value="Chromosome 17"/>
</dbReference>
<gene>
    <name evidence="1" type="ORF">MAR_033341</name>
</gene>
<evidence type="ECO:0000313" key="2">
    <source>
        <dbReference type="Proteomes" id="UP001164746"/>
    </source>
</evidence>